<dbReference type="EMBL" id="DLUI01000121">
    <property type="protein sequence ID" value="DAB37938.1"/>
    <property type="molecule type" value="Genomic_DNA"/>
</dbReference>
<evidence type="ECO:0000313" key="1">
    <source>
        <dbReference type="EMBL" id="DAB37938.1"/>
    </source>
</evidence>
<proteinExistence type="predicted"/>
<reference evidence="1 2" key="1">
    <citation type="journal article" date="2017" name="Front. Microbiol.">
        <title>Comparative Genomic Analysis of the Class Epsilonproteobacteria and Proposed Reclassification to Epsilonbacteraeota (phyl. nov.).</title>
        <authorList>
            <person name="Waite D.W."/>
            <person name="Vanwonterghem I."/>
            <person name="Rinke C."/>
            <person name="Parks D.H."/>
            <person name="Zhang Y."/>
            <person name="Takai K."/>
            <person name="Sievert S.M."/>
            <person name="Simon J."/>
            <person name="Campbell B.J."/>
            <person name="Hanson T.E."/>
            <person name="Woyke T."/>
            <person name="Klotz M.G."/>
            <person name="Hugenholtz P."/>
        </authorList>
    </citation>
    <scope>NUCLEOTIDE SEQUENCE [LARGE SCALE GENOMIC DNA]</scope>
    <source>
        <strain evidence="1">UBA12443</strain>
    </source>
</reference>
<dbReference type="AlphaFoldDB" id="A0A2D3WBZ4"/>
<gene>
    <name evidence="1" type="ORF">CFH83_08460</name>
</gene>
<accession>A0A2D3WBZ4</accession>
<protein>
    <submittedName>
        <fullName evidence="1">Uncharacterized protein</fullName>
    </submittedName>
</protein>
<dbReference type="RefSeq" id="WP_294895962.1">
    <property type="nucleotide sequence ID" value="NZ_DLUI01000121.1"/>
</dbReference>
<sequence length="67" mass="7902">MNRNYENGESCYAFHLLFHQIKVLQKSETTLKHQNTTSLEKCHMEIKNLFATEVHYTEEEEKAAKVS</sequence>
<name>A0A2D3WBZ4_9BACT</name>
<organism evidence="1 2">
    <name type="scientific">Sulfuricurvum kujiense</name>
    <dbReference type="NCBI Taxonomy" id="148813"/>
    <lineage>
        <taxon>Bacteria</taxon>
        <taxon>Pseudomonadati</taxon>
        <taxon>Campylobacterota</taxon>
        <taxon>Epsilonproteobacteria</taxon>
        <taxon>Campylobacterales</taxon>
        <taxon>Sulfurimonadaceae</taxon>
        <taxon>Sulfuricurvum</taxon>
    </lineage>
</organism>
<comment type="caution">
    <text evidence="1">The sequence shown here is derived from an EMBL/GenBank/DDBJ whole genome shotgun (WGS) entry which is preliminary data.</text>
</comment>
<evidence type="ECO:0000313" key="2">
    <source>
        <dbReference type="Proteomes" id="UP000228859"/>
    </source>
</evidence>
<dbReference type="Proteomes" id="UP000228859">
    <property type="component" value="Unassembled WGS sequence"/>
</dbReference>